<dbReference type="Proteomes" id="UP000077315">
    <property type="component" value="Unassembled WGS sequence"/>
</dbReference>
<name>A0A162TSF4_PHYB8</name>
<feature type="coiled-coil region" evidence="1">
    <location>
        <begin position="164"/>
        <end position="191"/>
    </location>
</feature>
<dbReference type="RefSeq" id="XP_018287463.1">
    <property type="nucleotide sequence ID" value="XM_018436845.1"/>
</dbReference>
<reference evidence="3" key="1">
    <citation type="submission" date="2015-06" db="EMBL/GenBank/DDBJ databases">
        <title>Expansion of signal transduction pathways in fungi by whole-genome duplication.</title>
        <authorList>
            <consortium name="DOE Joint Genome Institute"/>
            <person name="Corrochano L.M."/>
            <person name="Kuo A."/>
            <person name="Marcet-Houben M."/>
            <person name="Polaino S."/>
            <person name="Salamov A."/>
            <person name="Villalobos J.M."/>
            <person name="Alvarez M.I."/>
            <person name="Avalos J."/>
            <person name="Benito E.P."/>
            <person name="Benoit I."/>
            <person name="Burger G."/>
            <person name="Camino L.P."/>
            <person name="Canovas D."/>
            <person name="Cerda-Olmedo E."/>
            <person name="Cheng J.-F."/>
            <person name="Dominguez A."/>
            <person name="Elias M."/>
            <person name="Eslava A.P."/>
            <person name="Glaser F."/>
            <person name="Grimwood J."/>
            <person name="Gutierrez G."/>
            <person name="Heitman J."/>
            <person name="Henrissat B."/>
            <person name="Iturriaga E.A."/>
            <person name="Lang B.F."/>
            <person name="Lavin J.L."/>
            <person name="Lee S."/>
            <person name="Li W."/>
            <person name="Lindquist E."/>
            <person name="Lopez-Garcia S."/>
            <person name="Luque E.M."/>
            <person name="Marcos A.T."/>
            <person name="Martin J."/>
            <person name="McCluskey K."/>
            <person name="Medina H.R."/>
            <person name="Miralles-Duran A."/>
            <person name="Miyazaki A."/>
            <person name="Munoz-Torres E."/>
            <person name="Oguiza J.A."/>
            <person name="Ohm R."/>
            <person name="Olmedo M."/>
            <person name="Orejas M."/>
            <person name="Ortiz-Castellanos L."/>
            <person name="Pisabarro A.G."/>
            <person name="Rodriguez-Romero J."/>
            <person name="Ruiz-Herrera J."/>
            <person name="Ruiz-Vazquez R."/>
            <person name="Sanz C."/>
            <person name="Schackwitz W."/>
            <person name="Schmutz J."/>
            <person name="Shahriari M."/>
            <person name="Shelest E."/>
            <person name="Silva-Franco F."/>
            <person name="Soanes D."/>
            <person name="Syed K."/>
            <person name="Tagua V.G."/>
            <person name="Talbot N.J."/>
            <person name="Thon M."/>
            <person name="De vries R.P."/>
            <person name="Wiebenga A."/>
            <person name="Yadav J.S."/>
            <person name="Braun E.L."/>
            <person name="Baker S."/>
            <person name="Garre V."/>
            <person name="Horwitz B."/>
            <person name="Torres-Martinez S."/>
            <person name="Idnurm A."/>
            <person name="Herrera-Estrella A."/>
            <person name="Gabaldon T."/>
            <person name="Grigoriev I.V."/>
        </authorList>
    </citation>
    <scope>NUCLEOTIDE SEQUENCE [LARGE SCALE GENOMIC DNA]</scope>
    <source>
        <strain evidence="3">NRRL 1555(-)</strain>
    </source>
</reference>
<dbReference type="VEuPathDB" id="FungiDB:PHYBLDRAFT_172668"/>
<keyword evidence="1" id="KW-0175">Coiled coil</keyword>
<dbReference type="InParanoid" id="A0A162TSF4"/>
<dbReference type="AlphaFoldDB" id="A0A162TSF4"/>
<dbReference type="GeneID" id="28997751"/>
<evidence type="ECO:0000313" key="3">
    <source>
        <dbReference type="Proteomes" id="UP000077315"/>
    </source>
</evidence>
<dbReference type="EMBL" id="KV440992">
    <property type="protein sequence ID" value="OAD69423.1"/>
    <property type="molecule type" value="Genomic_DNA"/>
</dbReference>
<gene>
    <name evidence="2" type="ORF">PHYBLDRAFT_172668</name>
</gene>
<evidence type="ECO:0000256" key="1">
    <source>
        <dbReference type="SAM" id="Coils"/>
    </source>
</evidence>
<evidence type="ECO:0000313" key="2">
    <source>
        <dbReference type="EMBL" id="OAD69423.1"/>
    </source>
</evidence>
<keyword evidence="3" id="KW-1185">Reference proteome</keyword>
<sequence>MSTLTKLSFLIWDGLPFTIAKSKGQTHWGSESIYVTVVNLYKTLLRFVIYEVSLTYRTAAFASIQFYYQSIQNITSMISSIVKHDASTLPTTASIVKKIFPIVPSILSPIFTFSLLIAAISRSLPNISQLLSTNCMQSLSAKLVTFLTSMQSQFNALNECITHLESLAAENFQLHAQLANVQQENADLRSQLLQNNVTGSVSSSASLPAPQSTADLGTAASTWATKTSLILPAKTSQVPSACQIATSQRLFSDKTGSNGFEYVYIPCSHRIMHSEVCRSLRILVVDTGCLLDINFPACEVIGVLVHMQYLEEFKSQLVSAKISLVNNFDTLDSKNVADLKFANLSVSGLETQALILQNARCLQARKFLHSHLVLPVAHFFVQSGWIGLEEIPVRLVAEHFGDAPNKKCALDALTAMIE</sequence>
<protein>
    <submittedName>
        <fullName evidence="2">Uncharacterized protein</fullName>
    </submittedName>
</protein>
<proteinExistence type="predicted"/>
<organism evidence="2 3">
    <name type="scientific">Phycomyces blakesleeanus (strain ATCC 8743b / DSM 1359 / FGSC 10004 / NBRC 33097 / NRRL 1555)</name>
    <dbReference type="NCBI Taxonomy" id="763407"/>
    <lineage>
        <taxon>Eukaryota</taxon>
        <taxon>Fungi</taxon>
        <taxon>Fungi incertae sedis</taxon>
        <taxon>Mucoromycota</taxon>
        <taxon>Mucoromycotina</taxon>
        <taxon>Mucoromycetes</taxon>
        <taxon>Mucorales</taxon>
        <taxon>Phycomycetaceae</taxon>
        <taxon>Phycomyces</taxon>
    </lineage>
</organism>
<dbReference type="OrthoDB" id="2206543at2759"/>
<accession>A0A162TSF4</accession>